<dbReference type="PROSITE" id="PS51635">
    <property type="entry name" value="PNPLA"/>
    <property type="match status" value="1"/>
</dbReference>
<organism evidence="6 7">
    <name type="scientific">Allochromatium palmeri</name>
    <dbReference type="NCBI Taxonomy" id="231048"/>
    <lineage>
        <taxon>Bacteria</taxon>
        <taxon>Pseudomonadati</taxon>
        <taxon>Pseudomonadota</taxon>
        <taxon>Gammaproteobacteria</taxon>
        <taxon>Chromatiales</taxon>
        <taxon>Chromatiaceae</taxon>
        <taxon>Allochromatium</taxon>
    </lineage>
</organism>
<evidence type="ECO:0000313" key="7">
    <source>
        <dbReference type="Proteomes" id="UP000434044"/>
    </source>
</evidence>
<name>A0A6N8E6C5_9GAMM</name>
<dbReference type="SUPFAM" id="SSF52151">
    <property type="entry name" value="FabD/lysophospholipase-like"/>
    <property type="match status" value="1"/>
</dbReference>
<dbReference type="GO" id="GO:0019867">
    <property type="term" value="C:outer membrane"/>
    <property type="evidence" value="ECO:0007669"/>
    <property type="project" value="InterPro"/>
</dbReference>
<dbReference type="GO" id="GO:0016787">
    <property type="term" value="F:hydrolase activity"/>
    <property type="evidence" value="ECO:0007669"/>
    <property type="project" value="UniProtKB-UniRule"/>
</dbReference>
<dbReference type="Gene3D" id="3.40.1090.10">
    <property type="entry name" value="Cytosolic phospholipase A2 catalytic domain"/>
    <property type="match status" value="2"/>
</dbReference>
<reference evidence="6 7" key="1">
    <citation type="submission" date="2019-11" db="EMBL/GenBank/DDBJ databases">
        <title>Whole-genome sequence of the anaerobic purple sulfur bacterium Allochromatium palmeri DSM 15591.</title>
        <authorList>
            <person name="Kyndt J.A."/>
            <person name="Meyer T.E."/>
        </authorList>
    </citation>
    <scope>NUCLEOTIDE SEQUENCE [LARGE SCALE GENOMIC DNA]</scope>
    <source>
        <strain evidence="6 7">DSM 15591</strain>
    </source>
</reference>
<protein>
    <submittedName>
        <fullName evidence="6">BamA/TamA family outer membrane protein</fullName>
    </submittedName>
</protein>
<keyword evidence="1 4" id="KW-0378">Hydrolase</keyword>
<dbReference type="EMBL" id="WNKT01000002">
    <property type="protein sequence ID" value="MTW19763.1"/>
    <property type="molecule type" value="Genomic_DNA"/>
</dbReference>
<feature type="short sequence motif" description="GXSXG" evidence="4">
    <location>
        <begin position="73"/>
        <end position="77"/>
    </location>
</feature>
<feature type="active site" description="Nucleophile" evidence="4">
    <location>
        <position position="75"/>
    </location>
</feature>
<dbReference type="InterPro" id="IPR010827">
    <property type="entry name" value="BamA/TamA_POTRA"/>
</dbReference>
<dbReference type="InterPro" id="IPR050301">
    <property type="entry name" value="NTE"/>
</dbReference>
<comment type="caution">
    <text evidence="6">The sequence shown here is derived from an EMBL/GenBank/DDBJ whole genome shotgun (WGS) entry which is preliminary data.</text>
</comment>
<feature type="short sequence motif" description="GXGXXG" evidence="4">
    <location>
        <begin position="46"/>
        <end position="51"/>
    </location>
</feature>
<dbReference type="Gene3D" id="3.10.20.310">
    <property type="entry name" value="membrane protein fhac"/>
    <property type="match status" value="1"/>
</dbReference>
<dbReference type="InterPro" id="IPR002641">
    <property type="entry name" value="PNPLA_dom"/>
</dbReference>
<feature type="short sequence motif" description="DGA/G" evidence="4">
    <location>
        <begin position="223"/>
        <end position="225"/>
    </location>
</feature>
<dbReference type="OrthoDB" id="5290098at2"/>
<dbReference type="InterPro" id="IPR016035">
    <property type="entry name" value="Acyl_Trfase/lysoPLipase"/>
</dbReference>
<dbReference type="Gene3D" id="2.40.160.50">
    <property type="entry name" value="membrane protein fhac: a member of the omp85/tpsb transporter family"/>
    <property type="match status" value="1"/>
</dbReference>
<evidence type="ECO:0000259" key="5">
    <source>
        <dbReference type="PROSITE" id="PS51635"/>
    </source>
</evidence>
<feature type="active site" description="Proton acceptor" evidence="4">
    <location>
        <position position="223"/>
    </location>
</feature>
<dbReference type="GO" id="GO:0016042">
    <property type="term" value="P:lipid catabolic process"/>
    <property type="evidence" value="ECO:0007669"/>
    <property type="project" value="UniProtKB-UniRule"/>
</dbReference>
<keyword evidence="7" id="KW-1185">Reference proteome</keyword>
<dbReference type="PANTHER" id="PTHR14226">
    <property type="entry name" value="NEUROPATHY TARGET ESTERASE/SWISS CHEESE D.MELANOGASTER"/>
    <property type="match status" value="1"/>
</dbReference>
<dbReference type="Pfam" id="PF07244">
    <property type="entry name" value="POTRA"/>
    <property type="match status" value="1"/>
</dbReference>
<keyword evidence="2 4" id="KW-0442">Lipid degradation</keyword>
<evidence type="ECO:0000256" key="2">
    <source>
        <dbReference type="ARBA" id="ARBA00022963"/>
    </source>
</evidence>
<evidence type="ECO:0000313" key="6">
    <source>
        <dbReference type="EMBL" id="MTW19763.1"/>
    </source>
</evidence>
<gene>
    <name evidence="6" type="ORF">GJ668_01495</name>
</gene>
<proteinExistence type="predicted"/>
<evidence type="ECO:0000256" key="4">
    <source>
        <dbReference type="PROSITE-ProRule" id="PRU01161"/>
    </source>
</evidence>
<keyword evidence="3 4" id="KW-0443">Lipid metabolism</keyword>
<dbReference type="RefSeq" id="WP_155448485.1">
    <property type="nucleotide sequence ID" value="NZ_WNKT01000002.1"/>
</dbReference>
<dbReference type="AlphaFoldDB" id="A0A6N8E6C5"/>
<sequence length="756" mass="82833">MSAVHLAKLFRTPWFVPPLIVLIVFALPAPEVAAAERPKIGLALSGGGARGAAHVGVLKVIEELGIPVDYVAGTSMGSIVGGLYAMGLSPDEIEQTIEEIDWDGIFNDQADREDRRMPRKLEDRNYLIKARPGVQESERKVNLVPALIQGQKLELALRKYTLPVSRIHDFDALRIPFRAVATDVVTGEAVILGTGDLATAMRASMAVPAVFAPVEIGDRLLVDGGLAMNLPVSVVRAMGADIVIAVDVGGPRRERDEISDVLAMLDQVASLVTWRNTQEQIATLGARDLLITPALGHEVLASDFDKMLLAIAIGEHSAEDARPELTRLALPSAQYAVYRERHQPAPYTRPTIRAVRIENYSRLSDRVISERLEVKPGDRLDPTALDRQLASIYDQDNFESVRYHLEDQTDSEATLVVTAREKSWGTSSLQGGLEFSSTTTGDSRFNIGLAYTMAPLNAFNGEWRTQIQLGEEPGIYTTIYQPLDPLDQWYVMGGLGYLKNNLVLFDPEAYSQLIAEYQIRRSGGALEFGRNLDTWGRLGLRYALFDGRAEQRIGTIPYPDYDFDAGELSLRFSVDELDSLTFPRHGWSLDAVALSSRSELGASHDYDQGSLNWLHAQSWGRNSLLTGLTLAGSFGGTAPPQSYYQLGGFLNLSGFNQNELSGANLGLVRAIYLRDLGTDLIKTYAGGSLETGNVWDKRSNIRLDNLRVGGSLFVGADTIIGPLYLGYGQADGGHGALYLFLGRPWSNSQDDLSRAY</sequence>
<dbReference type="PANTHER" id="PTHR14226:SF29">
    <property type="entry name" value="NEUROPATHY TARGET ESTERASE SWS"/>
    <property type="match status" value="1"/>
</dbReference>
<evidence type="ECO:0000256" key="3">
    <source>
        <dbReference type="ARBA" id="ARBA00023098"/>
    </source>
</evidence>
<evidence type="ECO:0000256" key="1">
    <source>
        <dbReference type="ARBA" id="ARBA00022801"/>
    </source>
</evidence>
<dbReference type="Proteomes" id="UP000434044">
    <property type="component" value="Unassembled WGS sequence"/>
</dbReference>
<dbReference type="CDD" id="cd07205">
    <property type="entry name" value="Pat_PNPLA6_PNPLA7_NTE1_like"/>
    <property type="match status" value="1"/>
</dbReference>
<accession>A0A6N8E6C5</accession>
<feature type="domain" description="PNPLA" evidence="5">
    <location>
        <begin position="42"/>
        <end position="236"/>
    </location>
</feature>
<dbReference type="Pfam" id="PF01734">
    <property type="entry name" value="Patatin"/>
    <property type="match status" value="1"/>
</dbReference>